<evidence type="ECO:0000313" key="1">
    <source>
        <dbReference type="EMBL" id="KAK3046414.1"/>
    </source>
</evidence>
<reference evidence="1" key="1">
    <citation type="submission" date="2023-04" db="EMBL/GenBank/DDBJ databases">
        <title>Black Yeasts Isolated from many extreme environments.</title>
        <authorList>
            <person name="Coleine C."/>
            <person name="Stajich J.E."/>
            <person name="Selbmann L."/>
        </authorList>
    </citation>
    <scope>NUCLEOTIDE SEQUENCE</scope>
    <source>
        <strain evidence="1">CCFEE 5312</strain>
    </source>
</reference>
<dbReference type="EMBL" id="JAWDJX010000094">
    <property type="protein sequence ID" value="KAK3046414.1"/>
    <property type="molecule type" value="Genomic_DNA"/>
</dbReference>
<dbReference type="AlphaFoldDB" id="A0AAJ0G728"/>
<keyword evidence="2" id="KW-1185">Reference proteome</keyword>
<sequence length="147" mass="16003">MSYKDGIFNLSNDREELGKACEQAYKDTSNKIVLGRHSTIRKGRVSRVRRIVEIGAAATVMTLVIRVKYMGGGYPFQGARPDPDFVGAAMGEAAKKSDELKREGRAKADDGSWFGAPQAAGEFSMQMWADTRGRGGAILQSLVERSA</sequence>
<proteinExistence type="predicted"/>
<evidence type="ECO:0000313" key="2">
    <source>
        <dbReference type="Proteomes" id="UP001271007"/>
    </source>
</evidence>
<gene>
    <name evidence="1" type="ORF">LTR09_012106</name>
</gene>
<name>A0AAJ0G728_9PEZI</name>
<protein>
    <submittedName>
        <fullName evidence="1">Uncharacterized protein</fullName>
    </submittedName>
</protein>
<comment type="caution">
    <text evidence="1">The sequence shown here is derived from an EMBL/GenBank/DDBJ whole genome shotgun (WGS) entry which is preliminary data.</text>
</comment>
<accession>A0AAJ0G728</accession>
<organism evidence="1 2">
    <name type="scientific">Extremus antarcticus</name>
    <dbReference type="NCBI Taxonomy" id="702011"/>
    <lineage>
        <taxon>Eukaryota</taxon>
        <taxon>Fungi</taxon>
        <taxon>Dikarya</taxon>
        <taxon>Ascomycota</taxon>
        <taxon>Pezizomycotina</taxon>
        <taxon>Dothideomycetes</taxon>
        <taxon>Dothideomycetidae</taxon>
        <taxon>Mycosphaerellales</taxon>
        <taxon>Extremaceae</taxon>
        <taxon>Extremus</taxon>
    </lineage>
</organism>
<dbReference type="Proteomes" id="UP001271007">
    <property type="component" value="Unassembled WGS sequence"/>
</dbReference>